<dbReference type="InterPro" id="IPR036915">
    <property type="entry name" value="Cyclin-like_sf"/>
</dbReference>
<evidence type="ECO:0000256" key="1">
    <source>
        <dbReference type="SAM" id="MobiDB-lite"/>
    </source>
</evidence>
<reference evidence="3" key="1">
    <citation type="journal article" date="2004" name="Nature">
        <title>Genome duplication in the teleost fish Tetraodon nigroviridis reveals the early vertebrate proto-karyotype.</title>
        <authorList>
            <person name="Jaillon O."/>
            <person name="Aury J.-M."/>
            <person name="Brunet F."/>
            <person name="Petit J.-L."/>
            <person name="Stange-Thomann N."/>
            <person name="Mauceli E."/>
            <person name="Bouneau L."/>
            <person name="Fischer C."/>
            <person name="Ozouf-Costaz C."/>
            <person name="Bernot A."/>
            <person name="Nicaud S."/>
            <person name="Jaffe D."/>
            <person name="Fisher S."/>
            <person name="Lutfalla G."/>
            <person name="Dossat C."/>
            <person name="Segurens B."/>
            <person name="Dasilva C."/>
            <person name="Salanoubat M."/>
            <person name="Levy M."/>
            <person name="Boudet N."/>
            <person name="Castellano S."/>
            <person name="Anthouard V."/>
            <person name="Jubin C."/>
            <person name="Castelli V."/>
            <person name="Katinka M."/>
            <person name="Vacherie B."/>
            <person name="Biemont C."/>
            <person name="Skalli Z."/>
            <person name="Cattolico L."/>
            <person name="Poulain J."/>
            <person name="De Berardinis V."/>
            <person name="Cruaud C."/>
            <person name="Duprat S."/>
            <person name="Brottier P."/>
            <person name="Coutanceau J.-P."/>
            <person name="Gouzy J."/>
            <person name="Parra G."/>
            <person name="Lardier G."/>
            <person name="Chapple C."/>
            <person name="McKernan K.J."/>
            <person name="McEwan P."/>
            <person name="Bosak S."/>
            <person name="Kellis M."/>
            <person name="Volff J.-N."/>
            <person name="Guigo R."/>
            <person name="Zody M.C."/>
            <person name="Mesirov J."/>
            <person name="Lindblad-Toh K."/>
            <person name="Birren B."/>
            <person name="Nusbaum C."/>
            <person name="Kahn D."/>
            <person name="Robinson-Rechavi M."/>
            <person name="Laudet V."/>
            <person name="Schachter V."/>
            <person name="Quetier F."/>
            <person name="Saurin W."/>
            <person name="Scarpelli C."/>
            <person name="Wincker P."/>
            <person name="Lander E.S."/>
            <person name="Weissenbach J."/>
            <person name="Roest Crollius H."/>
        </authorList>
    </citation>
    <scope>NUCLEOTIDE SEQUENCE [LARGE SCALE GENOMIC DNA]</scope>
</reference>
<dbReference type="InterPro" id="IPR002719">
    <property type="entry name" value="RB_B"/>
</dbReference>
<evidence type="ECO:0000313" key="3">
    <source>
        <dbReference type="EMBL" id="CAG02918.1"/>
    </source>
</evidence>
<dbReference type="Gene3D" id="1.10.472.10">
    <property type="entry name" value="Cyclin-like"/>
    <property type="match status" value="1"/>
</dbReference>
<dbReference type="GO" id="GO:0000977">
    <property type="term" value="F:RNA polymerase II transcription regulatory region sequence-specific DNA binding"/>
    <property type="evidence" value="ECO:0007669"/>
    <property type="project" value="TreeGrafter"/>
</dbReference>
<dbReference type="InterPro" id="IPR028309">
    <property type="entry name" value="RB_fam"/>
</dbReference>
<dbReference type="PANTHER" id="PTHR13742:SF36">
    <property type="entry name" value="RETINOBLASTOMA-ASSOCIATED PROTEIN"/>
    <property type="match status" value="1"/>
</dbReference>
<reference evidence="3" key="2">
    <citation type="submission" date="2004-02" db="EMBL/GenBank/DDBJ databases">
        <authorList>
            <consortium name="Genoscope"/>
            <consortium name="Whitehead Institute Centre for Genome Research"/>
        </authorList>
    </citation>
    <scope>NUCLEOTIDE SEQUENCE</scope>
</reference>
<feature type="compositionally biased region" description="Polar residues" evidence="1">
    <location>
        <begin position="14"/>
        <end position="28"/>
    </location>
</feature>
<dbReference type="GO" id="GO:0006357">
    <property type="term" value="P:regulation of transcription by RNA polymerase II"/>
    <property type="evidence" value="ECO:0007669"/>
    <property type="project" value="InterPro"/>
</dbReference>
<proteinExistence type="predicted"/>
<evidence type="ECO:0000259" key="2">
    <source>
        <dbReference type="Pfam" id="PF01857"/>
    </source>
</evidence>
<dbReference type="KEGG" id="tng:GSTEN00022161G001"/>
<dbReference type="OrthoDB" id="844594at2759"/>
<sequence length="193" mass="21826">MRGEQQSRWRRQPASASRCSTTTLQQTLRPGLRVLPPETSPTSTTQASSQPPAQPASQPARPLKSNSLSLFYKKLYRLAYTRLKMLCSHLLFSHPELEPIIWTLFQHTLQHEHELMRDRHLDQLMMCAMYAICKVKIVDLRFKSIVTAYKNMPNTSQDSPNTRPPSPKYPAALTSSPIHLCVCLLAATSTSPP</sequence>
<protein>
    <submittedName>
        <fullName evidence="3">(spotted green pufferfish) hypothetical protein</fullName>
    </submittedName>
</protein>
<dbReference type="Pfam" id="PF01857">
    <property type="entry name" value="RB_B"/>
    <property type="match status" value="1"/>
</dbReference>
<dbReference type="GO" id="GO:0031175">
    <property type="term" value="P:neuron projection development"/>
    <property type="evidence" value="ECO:0007669"/>
    <property type="project" value="TreeGrafter"/>
</dbReference>
<dbReference type="GO" id="GO:2000134">
    <property type="term" value="P:negative regulation of G1/S transition of mitotic cell cycle"/>
    <property type="evidence" value="ECO:0007669"/>
    <property type="project" value="TreeGrafter"/>
</dbReference>
<accession>Q4S8W4</accession>
<gene>
    <name evidence="3" type="ORF">GSTENG00022161001</name>
</gene>
<organism evidence="3">
    <name type="scientific">Tetraodon nigroviridis</name>
    <name type="common">Spotted green pufferfish</name>
    <name type="synonym">Chelonodon nigroviridis</name>
    <dbReference type="NCBI Taxonomy" id="99883"/>
    <lineage>
        <taxon>Eukaryota</taxon>
        <taxon>Metazoa</taxon>
        <taxon>Chordata</taxon>
        <taxon>Craniata</taxon>
        <taxon>Vertebrata</taxon>
        <taxon>Euteleostomi</taxon>
        <taxon>Actinopterygii</taxon>
        <taxon>Neopterygii</taxon>
        <taxon>Teleostei</taxon>
        <taxon>Neoteleostei</taxon>
        <taxon>Acanthomorphata</taxon>
        <taxon>Eupercaria</taxon>
        <taxon>Tetraodontiformes</taxon>
        <taxon>Tetradontoidea</taxon>
        <taxon>Tetraodontidae</taxon>
        <taxon>Tetraodon</taxon>
    </lineage>
</organism>
<feature type="compositionally biased region" description="Low complexity" evidence="1">
    <location>
        <begin position="40"/>
        <end position="60"/>
    </location>
</feature>
<dbReference type="AlphaFoldDB" id="Q4S8W4"/>
<feature type="domain" description="Retinoblastoma-associated protein B-box" evidence="2">
    <location>
        <begin position="67"/>
        <end position="158"/>
    </location>
</feature>
<dbReference type="GO" id="GO:0000785">
    <property type="term" value="C:chromatin"/>
    <property type="evidence" value="ECO:0007669"/>
    <property type="project" value="TreeGrafter"/>
</dbReference>
<dbReference type="GO" id="GO:0035189">
    <property type="term" value="C:Rb-E2F complex"/>
    <property type="evidence" value="ECO:0007669"/>
    <property type="project" value="TreeGrafter"/>
</dbReference>
<dbReference type="EMBL" id="CAAE01014703">
    <property type="protein sequence ID" value="CAG02918.1"/>
    <property type="molecule type" value="Genomic_DNA"/>
</dbReference>
<feature type="region of interest" description="Disordered" evidence="1">
    <location>
        <begin position="1"/>
        <end position="62"/>
    </location>
</feature>
<dbReference type="GO" id="GO:0048667">
    <property type="term" value="P:cell morphogenesis involved in neuron differentiation"/>
    <property type="evidence" value="ECO:0007669"/>
    <property type="project" value="TreeGrafter"/>
</dbReference>
<dbReference type="PANTHER" id="PTHR13742">
    <property type="entry name" value="RETINOBLASTOMA-ASSOCIATED PROTEIN RB -RELATED"/>
    <property type="match status" value="1"/>
</dbReference>
<comment type="caution">
    <text evidence="3">The sequence shown here is derived from an EMBL/GenBank/DDBJ whole genome shotgun (WGS) entry which is preliminary data.</text>
</comment>
<name>Q4S8W4_TETNG</name>
<dbReference type="SUPFAM" id="SSF47954">
    <property type="entry name" value="Cyclin-like"/>
    <property type="match status" value="1"/>
</dbReference>